<keyword evidence="1" id="KW-1133">Transmembrane helix</keyword>
<gene>
    <name evidence="2" type="ORF">E2C01_044152</name>
</gene>
<proteinExistence type="predicted"/>
<reference evidence="2 3" key="1">
    <citation type="submission" date="2019-05" db="EMBL/GenBank/DDBJ databases">
        <title>Another draft genome of Portunus trituberculatus and its Hox gene families provides insights of decapod evolution.</title>
        <authorList>
            <person name="Jeong J.-H."/>
            <person name="Song I."/>
            <person name="Kim S."/>
            <person name="Choi T."/>
            <person name="Kim D."/>
            <person name="Ryu S."/>
            <person name="Kim W."/>
        </authorList>
    </citation>
    <scope>NUCLEOTIDE SEQUENCE [LARGE SCALE GENOMIC DNA]</scope>
    <source>
        <tissue evidence="2">Muscle</tissue>
    </source>
</reference>
<name>A0A5B7FXL9_PORTR</name>
<evidence type="ECO:0000313" key="2">
    <source>
        <dbReference type="EMBL" id="MPC50326.1"/>
    </source>
</evidence>
<organism evidence="2 3">
    <name type="scientific">Portunus trituberculatus</name>
    <name type="common">Swimming crab</name>
    <name type="synonym">Neptunus trituberculatus</name>
    <dbReference type="NCBI Taxonomy" id="210409"/>
    <lineage>
        <taxon>Eukaryota</taxon>
        <taxon>Metazoa</taxon>
        <taxon>Ecdysozoa</taxon>
        <taxon>Arthropoda</taxon>
        <taxon>Crustacea</taxon>
        <taxon>Multicrustacea</taxon>
        <taxon>Malacostraca</taxon>
        <taxon>Eumalacostraca</taxon>
        <taxon>Eucarida</taxon>
        <taxon>Decapoda</taxon>
        <taxon>Pleocyemata</taxon>
        <taxon>Brachyura</taxon>
        <taxon>Eubrachyura</taxon>
        <taxon>Portunoidea</taxon>
        <taxon>Portunidae</taxon>
        <taxon>Portuninae</taxon>
        <taxon>Portunus</taxon>
    </lineage>
</organism>
<accession>A0A5B7FXL9</accession>
<protein>
    <submittedName>
        <fullName evidence="2">Uncharacterized protein</fullName>
    </submittedName>
</protein>
<evidence type="ECO:0000256" key="1">
    <source>
        <dbReference type="SAM" id="Phobius"/>
    </source>
</evidence>
<dbReference type="EMBL" id="VSRR010009433">
    <property type="protein sequence ID" value="MPC50326.1"/>
    <property type="molecule type" value="Genomic_DNA"/>
</dbReference>
<sequence>MEDARVLVSEALVAGYHHMEQVGMLRQVSHGRQKPTVTCNTRRIQTLITTLLMILMIPILHVGLYDCRDQLTNIFVSDLSFLSKRF</sequence>
<feature type="transmembrane region" description="Helical" evidence="1">
    <location>
        <begin position="44"/>
        <end position="65"/>
    </location>
</feature>
<keyword evidence="3" id="KW-1185">Reference proteome</keyword>
<comment type="caution">
    <text evidence="2">The sequence shown here is derived from an EMBL/GenBank/DDBJ whole genome shotgun (WGS) entry which is preliminary data.</text>
</comment>
<dbReference type="Proteomes" id="UP000324222">
    <property type="component" value="Unassembled WGS sequence"/>
</dbReference>
<dbReference type="AlphaFoldDB" id="A0A5B7FXL9"/>
<keyword evidence="1" id="KW-0472">Membrane</keyword>
<keyword evidence="1" id="KW-0812">Transmembrane</keyword>
<evidence type="ECO:0000313" key="3">
    <source>
        <dbReference type="Proteomes" id="UP000324222"/>
    </source>
</evidence>